<dbReference type="RefSeq" id="WP_238316939.1">
    <property type="nucleotide sequence ID" value="NZ_BQKV01000041.1"/>
</dbReference>
<dbReference type="Proteomes" id="UP001055185">
    <property type="component" value="Unassembled WGS sequence"/>
</dbReference>
<evidence type="ECO:0000256" key="1">
    <source>
        <dbReference type="SAM" id="Phobius"/>
    </source>
</evidence>
<evidence type="ECO:0000313" key="3">
    <source>
        <dbReference type="Proteomes" id="UP001055185"/>
    </source>
</evidence>
<organism evidence="2 3">
    <name type="scientific">Faecalibacterium gallinarum</name>
    <dbReference type="NCBI Taxonomy" id="2903556"/>
    <lineage>
        <taxon>Bacteria</taxon>
        <taxon>Bacillati</taxon>
        <taxon>Bacillota</taxon>
        <taxon>Clostridia</taxon>
        <taxon>Eubacteriales</taxon>
        <taxon>Oscillospiraceae</taxon>
        <taxon>Faecalibacterium</taxon>
    </lineage>
</organism>
<feature type="transmembrane region" description="Helical" evidence="1">
    <location>
        <begin position="12"/>
        <end position="35"/>
    </location>
</feature>
<keyword evidence="1" id="KW-0472">Membrane</keyword>
<name>A0AA37IYM0_9FIRM</name>
<feature type="transmembrane region" description="Helical" evidence="1">
    <location>
        <begin position="55"/>
        <end position="76"/>
    </location>
</feature>
<dbReference type="EMBL" id="BQKV01000041">
    <property type="protein sequence ID" value="GJN64751.1"/>
    <property type="molecule type" value="Genomic_DNA"/>
</dbReference>
<evidence type="ECO:0000313" key="2">
    <source>
        <dbReference type="EMBL" id="GJN64751.1"/>
    </source>
</evidence>
<sequence length="86" mass="9939">MRKPMTNLDLAKNVFQTMVLGTVGGWLGSCLYLWWDYQADPGFYAIQSAPWWVGLVVRTAAFGLLLAADFGLYWAVRRWLSRREKH</sequence>
<dbReference type="AlphaFoldDB" id="A0AA37IYM0"/>
<comment type="caution">
    <text evidence="2">The sequence shown here is derived from an EMBL/GenBank/DDBJ whole genome shotgun (WGS) entry which is preliminary data.</text>
</comment>
<keyword evidence="3" id="KW-1185">Reference proteome</keyword>
<proteinExistence type="predicted"/>
<accession>A0AA37IYM0</accession>
<gene>
    <name evidence="2" type="ORF">JCM17207_13760</name>
</gene>
<keyword evidence="1" id="KW-0812">Transmembrane</keyword>
<reference evidence="2" key="1">
    <citation type="journal article" date="2022" name="Int. J. Syst. Evol. Microbiol.">
        <title>Genome-based, phenotypic and chemotaxonomic classification of Faecalibacterium strains: proposal of three novel species Faecalibacterium duncaniae sp. nov., Faecalibacterium hattorii sp. nov. and Faecalibacterium gallinarum sp. nov. .</title>
        <authorList>
            <person name="Sakamoto M."/>
            <person name="Sakurai N."/>
            <person name="Tanno H."/>
            <person name="Iino T."/>
            <person name="Ohkuma M."/>
            <person name="Endo A."/>
        </authorList>
    </citation>
    <scope>NUCLEOTIDE SEQUENCE</scope>
    <source>
        <strain evidence="2">JCM 17207</strain>
    </source>
</reference>
<dbReference type="PROSITE" id="PS51257">
    <property type="entry name" value="PROKAR_LIPOPROTEIN"/>
    <property type="match status" value="1"/>
</dbReference>
<keyword evidence="1" id="KW-1133">Transmembrane helix</keyword>
<protein>
    <submittedName>
        <fullName evidence="2">Uncharacterized protein</fullName>
    </submittedName>
</protein>